<sequence>MTEDEFWREFIGFVESTGWSFGGGITEIQDGYYILSNRSSGSSALDD</sequence>
<dbReference type="RefSeq" id="WP_271191128.1">
    <property type="nucleotide sequence ID" value="NZ_CP115667.1"/>
</dbReference>
<reference evidence="1 2" key="1">
    <citation type="submission" date="2023-01" db="EMBL/GenBank/DDBJ databases">
        <authorList>
            <person name="Lee S.H."/>
            <person name="Jung H.S."/>
            <person name="Yun J.U."/>
        </authorList>
    </citation>
    <scope>NUCLEOTIDE SEQUENCE [LARGE SCALE GENOMIC DNA]</scope>
    <source>
        <strain evidence="1 2">CBA3646</strain>
    </source>
</reference>
<keyword evidence="2" id="KW-1185">Reference proteome</keyword>
<evidence type="ECO:0000313" key="2">
    <source>
        <dbReference type="Proteomes" id="UP001210339"/>
    </source>
</evidence>
<evidence type="ECO:0000313" key="1">
    <source>
        <dbReference type="EMBL" id="WBW49596.1"/>
    </source>
</evidence>
<organism evidence="1 2">
    <name type="scientific">Peptoniphilus equinus</name>
    <dbReference type="NCBI Taxonomy" id="3016343"/>
    <lineage>
        <taxon>Bacteria</taxon>
        <taxon>Bacillati</taxon>
        <taxon>Bacillota</taxon>
        <taxon>Tissierellia</taxon>
        <taxon>Tissierellales</taxon>
        <taxon>Peptoniphilaceae</taxon>
        <taxon>Peptoniphilus</taxon>
    </lineage>
</organism>
<proteinExistence type="predicted"/>
<accession>A0ABY7QS22</accession>
<dbReference type="EMBL" id="CP115667">
    <property type="protein sequence ID" value="WBW49596.1"/>
    <property type="molecule type" value="Genomic_DNA"/>
</dbReference>
<dbReference type="Proteomes" id="UP001210339">
    <property type="component" value="Chromosome"/>
</dbReference>
<gene>
    <name evidence="1" type="ORF">O6R05_06255</name>
</gene>
<protein>
    <submittedName>
        <fullName evidence="1">Uncharacterized protein</fullName>
    </submittedName>
</protein>
<name>A0ABY7QS22_9FIRM</name>